<sequence length="242" mass="26307">MIVDGFRVDGARLDEDARSGEWPWTVPAVAQLTRDGMRFRAPITVLVGENGAGKSTLVEAMAESYGVDVRGGHGARRYASALPKGSLGERLRFDRGPLYGMARGAGYFLRAETAMGVLEYMTGAGVDGYGDESAAEISHGEGFLQLFRGRFDGPGLYVLDEPESALSFTSSLALVSTLLTVTSERGQVICATHSPIIAATPGADIIQVDAHGFHRTSWDDLEMVGHWQRFLRSPEQYLRHLR</sequence>
<keyword evidence="5" id="KW-0408">Iron</keyword>
<keyword evidence="10" id="KW-1185">Reference proteome</keyword>
<dbReference type="GO" id="GO:0006302">
    <property type="term" value="P:double-strand break repair"/>
    <property type="evidence" value="ECO:0007669"/>
    <property type="project" value="InterPro"/>
</dbReference>
<dbReference type="AlphaFoldDB" id="A0A4S4FQP1"/>
<feature type="domain" description="AAA+ ATPase" evidence="8">
    <location>
        <begin position="40"/>
        <end position="212"/>
    </location>
</feature>
<dbReference type="Proteomes" id="UP000309133">
    <property type="component" value="Unassembled WGS sequence"/>
</dbReference>
<keyword evidence="2" id="KW-0813">Transport</keyword>
<dbReference type="PANTHER" id="PTHR42771:SF2">
    <property type="entry name" value="IRON(3+)-HYDROXAMATE IMPORT ATP-BINDING PROTEIN FHUC"/>
    <property type="match status" value="1"/>
</dbReference>
<comment type="subcellular location">
    <subcellularLocation>
        <location evidence="1">Cell membrane</location>
        <topology evidence="1">Peripheral membrane protein</topology>
    </subcellularLocation>
</comment>
<dbReference type="GO" id="GO:0005886">
    <property type="term" value="C:plasma membrane"/>
    <property type="evidence" value="ECO:0007669"/>
    <property type="project" value="UniProtKB-SubCell"/>
</dbReference>
<evidence type="ECO:0000256" key="5">
    <source>
        <dbReference type="ARBA" id="ARBA00023004"/>
    </source>
</evidence>
<evidence type="ECO:0000256" key="6">
    <source>
        <dbReference type="ARBA" id="ARBA00023065"/>
    </source>
</evidence>
<dbReference type="OrthoDB" id="9784297at2"/>
<evidence type="ECO:0000256" key="7">
    <source>
        <dbReference type="ARBA" id="ARBA00023136"/>
    </source>
</evidence>
<dbReference type="SMART" id="SM00382">
    <property type="entry name" value="AAA"/>
    <property type="match status" value="1"/>
</dbReference>
<proteinExistence type="predicted"/>
<dbReference type="InterPro" id="IPR051535">
    <property type="entry name" value="Siderophore_ABC-ATPase"/>
</dbReference>
<reference evidence="9 10" key="1">
    <citation type="submission" date="2019-04" db="EMBL/GenBank/DDBJ databases">
        <authorList>
            <person name="Jiang L."/>
        </authorList>
    </citation>
    <scope>NUCLEOTIDE SEQUENCE [LARGE SCALE GENOMIC DNA]</scope>
    <source>
        <strain evidence="9 10">YIM 131853</strain>
    </source>
</reference>
<protein>
    <submittedName>
        <fullName evidence="9">ABC transporter</fullName>
    </submittedName>
</protein>
<dbReference type="Pfam" id="PF13304">
    <property type="entry name" value="AAA_21"/>
    <property type="match status" value="1"/>
</dbReference>
<dbReference type="GO" id="GO:0016887">
    <property type="term" value="F:ATP hydrolysis activity"/>
    <property type="evidence" value="ECO:0007669"/>
    <property type="project" value="InterPro"/>
</dbReference>
<dbReference type="InterPro" id="IPR003593">
    <property type="entry name" value="AAA+_ATPase"/>
</dbReference>
<comment type="caution">
    <text evidence="9">The sequence shown here is derived from an EMBL/GenBank/DDBJ whole genome shotgun (WGS) entry which is preliminary data.</text>
</comment>
<dbReference type="Gene3D" id="3.40.50.300">
    <property type="entry name" value="P-loop containing nucleotide triphosphate hydrolases"/>
    <property type="match status" value="2"/>
</dbReference>
<dbReference type="PANTHER" id="PTHR42771">
    <property type="entry name" value="IRON(3+)-HYDROXAMATE IMPORT ATP-BINDING PROTEIN FHUC"/>
    <property type="match status" value="1"/>
</dbReference>
<dbReference type="GO" id="GO:0005524">
    <property type="term" value="F:ATP binding"/>
    <property type="evidence" value="ECO:0007669"/>
    <property type="project" value="InterPro"/>
</dbReference>
<gene>
    <name evidence="9" type="ORF">E6C64_00680</name>
</gene>
<organism evidence="9 10">
    <name type="scientific">Naasia lichenicola</name>
    <dbReference type="NCBI Taxonomy" id="2565933"/>
    <lineage>
        <taxon>Bacteria</taxon>
        <taxon>Bacillati</taxon>
        <taxon>Actinomycetota</taxon>
        <taxon>Actinomycetes</taxon>
        <taxon>Micrococcales</taxon>
        <taxon>Microbacteriaceae</taxon>
        <taxon>Naasia</taxon>
    </lineage>
</organism>
<evidence type="ECO:0000256" key="4">
    <source>
        <dbReference type="ARBA" id="ARBA00022496"/>
    </source>
</evidence>
<accession>A0A4S4FQP1</accession>
<dbReference type="GO" id="GO:0006826">
    <property type="term" value="P:iron ion transport"/>
    <property type="evidence" value="ECO:0007669"/>
    <property type="project" value="UniProtKB-KW"/>
</dbReference>
<dbReference type="Pfam" id="PF13476">
    <property type="entry name" value="AAA_23"/>
    <property type="match status" value="1"/>
</dbReference>
<keyword evidence="7" id="KW-0472">Membrane</keyword>
<dbReference type="InterPro" id="IPR027417">
    <property type="entry name" value="P-loop_NTPase"/>
</dbReference>
<evidence type="ECO:0000256" key="2">
    <source>
        <dbReference type="ARBA" id="ARBA00022448"/>
    </source>
</evidence>
<evidence type="ECO:0000313" key="10">
    <source>
        <dbReference type="Proteomes" id="UP000309133"/>
    </source>
</evidence>
<dbReference type="InterPro" id="IPR038729">
    <property type="entry name" value="Rad50/SbcC_AAA"/>
</dbReference>
<evidence type="ECO:0000256" key="1">
    <source>
        <dbReference type="ARBA" id="ARBA00004202"/>
    </source>
</evidence>
<dbReference type="SUPFAM" id="SSF52540">
    <property type="entry name" value="P-loop containing nucleoside triphosphate hydrolases"/>
    <property type="match status" value="1"/>
</dbReference>
<keyword evidence="6" id="KW-0406">Ion transport</keyword>
<dbReference type="EMBL" id="SSSM01000001">
    <property type="protein sequence ID" value="THG32923.1"/>
    <property type="molecule type" value="Genomic_DNA"/>
</dbReference>
<keyword evidence="4" id="KW-0410">Iron transport</keyword>
<keyword evidence="3" id="KW-1003">Cell membrane</keyword>
<evidence type="ECO:0000313" key="9">
    <source>
        <dbReference type="EMBL" id="THG32923.1"/>
    </source>
</evidence>
<dbReference type="RefSeq" id="WP_136425704.1">
    <property type="nucleotide sequence ID" value="NZ_SSSM01000001.1"/>
</dbReference>
<evidence type="ECO:0000256" key="3">
    <source>
        <dbReference type="ARBA" id="ARBA00022475"/>
    </source>
</evidence>
<evidence type="ECO:0000259" key="8">
    <source>
        <dbReference type="SMART" id="SM00382"/>
    </source>
</evidence>
<dbReference type="InterPro" id="IPR003959">
    <property type="entry name" value="ATPase_AAA_core"/>
</dbReference>
<name>A0A4S4FQP1_9MICO</name>